<organism evidence="7 8">
    <name type="scientific">Clytia hemisphaerica</name>
    <dbReference type="NCBI Taxonomy" id="252671"/>
    <lineage>
        <taxon>Eukaryota</taxon>
        <taxon>Metazoa</taxon>
        <taxon>Cnidaria</taxon>
        <taxon>Hydrozoa</taxon>
        <taxon>Hydroidolina</taxon>
        <taxon>Leptothecata</taxon>
        <taxon>Obeliida</taxon>
        <taxon>Clytiidae</taxon>
        <taxon>Clytia</taxon>
    </lineage>
</organism>
<feature type="transmembrane region" description="Helical" evidence="6">
    <location>
        <begin position="115"/>
        <end position="135"/>
    </location>
</feature>
<dbReference type="GO" id="GO:0016020">
    <property type="term" value="C:membrane"/>
    <property type="evidence" value="ECO:0007669"/>
    <property type="project" value="UniProtKB-SubCell"/>
</dbReference>
<feature type="transmembrane region" description="Helical" evidence="6">
    <location>
        <begin position="373"/>
        <end position="392"/>
    </location>
</feature>
<keyword evidence="3 6" id="KW-1133">Transmembrane helix</keyword>
<dbReference type="InterPro" id="IPR036259">
    <property type="entry name" value="MFS_trans_sf"/>
</dbReference>
<evidence type="ECO:0000256" key="1">
    <source>
        <dbReference type="ARBA" id="ARBA00004141"/>
    </source>
</evidence>
<dbReference type="PANTHER" id="PTHR23507:SF1">
    <property type="entry name" value="FI18259P1-RELATED"/>
    <property type="match status" value="1"/>
</dbReference>
<dbReference type="EnsemblMetazoa" id="CLYHEMT018165.1">
    <property type="protein sequence ID" value="CLYHEMP018165.1"/>
    <property type="gene ID" value="CLYHEMG018165"/>
</dbReference>
<evidence type="ECO:0000256" key="5">
    <source>
        <dbReference type="SAM" id="MobiDB-lite"/>
    </source>
</evidence>
<feature type="compositionally biased region" description="Polar residues" evidence="5">
    <location>
        <begin position="289"/>
        <end position="302"/>
    </location>
</feature>
<keyword evidence="8" id="KW-1185">Reference proteome</keyword>
<feature type="transmembrane region" description="Helical" evidence="6">
    <location>
        <begin position="404"/>
        <end position="423"/>
    </location>
</feature>
<dbReference type="PANTHER" id="PTHR23507">
    <property type="entry name" value="ZGC:174356"/>
    <property type="match status" value="1"/>
</dbReference>
<evidence type="ECO:0000256" key="6">
    <source>
        <dbReference type="SAM" id="Phobius"/>
    </source>
</evidence>
<dbReference type="GO" id="GO:0022857">
    <property type="term" value="F:transmembrane transporter activity"/>
    <property type="evidence" value="ECO:0007669"/>
    <property type="project" value="InterPro"/>
</dbReference>
<dbReference type="Proteomes" id="UP000594262">
    <property type="component" value="Unplaced"/>
</dbReference>
<keyword evidence="4 6" id="KW-0472">Membrane</keyword>
<evidence type="ECO:0000313" key="8">
    <source>
        <dbReference type="Proteomes" id="UP000594262"/>
    </source>
</evidence>
<feature type="region of interest" description="Disordered" evidence="5">
    <location>
        <begin position="283"/>
        <end position="302"/>
    </location>
</feature>
<feature type="transmembrane region" description="Helical" evidence="6">
    <location>
        <begin position="184"/>
        <end position="203"/>
    </location>
</feature>
<evidence type="ECO:0000313" key="7">
    <source>
        <dbReference type="EnsemblMetazoa" id="CLYHEMP018165.1"/>
    </source>
</evidence>
<feature type="transmembrane region" description="Helical" evidence="6">
    <location>
        <begin position="209"/>
        <end position="233"/>
    </location>
</feature>
<sequence>GYIKKLETKMLKNSLVTSEPIIFLYSSIYYINLSILPQLVLQKVCLEKYDNGLAGNGTTSSSSLCEEKSSTVITNDMQKESSLWWFAILASSQIPSILTVLIWGPISDVIGRKKAILLVPIMSILQNIIFLLCSYYMNSSIIYLCVGMFMACLFGEFPGVLALSCAFIADVTTGRKAKSRTSRMALVDCAVNLAGVPAGLFAGQLLKHLGFTAVFGLSIGFNVIILLYIIFLLPDTRAIQIANELDFKQSMEIKPGKKSTTKDIVISNKAIDIDVTDIESPEVNASAKPATNPTDNDVTDTSNQETRKLSCDLFMPHKQIYLVYKLLSSKGIRHLILPPLLAFTFIIYAFVGELTLTSLYIKNEPLALEPDFIGYYYASQATIRCFGCLATTQIATRILKASDINVLLFGVVSQMVSYILIGLSKSELSVFMANLSSFGIPVALTISRSYTSKQVPPEQVGTLMAAFESIDALSFTTNLMSIEVYNATLSKYAGAVWFFLAGCSFIGFALTLGNKFYLLKKKKSADINGNTPGVTTNKAVSASDA</sequence>
<feature type="transmembrane region" description="Helical" evidence="6">
    <location>
        <begin position="83"/>
        <end position="103"/>
    </location>
</feature>
<evidence type="ECO:0000256" key="3">
    <source>
        <dbReference type="ARBA" id="ARBA00022989"/>
    </source>
</evidence>
<accession>A0A7M5X5I2</accession>
<protein>
    <submittedName>
        <fullName evidence="7">Uncharacterized protein</fullName>
    </submittedName>
</protein>
<feature type="transmembrane region" description="Helical" evidence="6">
    <location>
        <begin position="335"/>
        <end position="361"/>
    </location>
</feature>
<dbReference type="SUPFAM" id="SSF103473">
    <property type="entry name" value="MFS general substrate transporter"/>
    <property type="match status" value="1"/>
</dbReference>
<feature type="transmembrane region" description="Helical" evidence="6">
    <location>
        <begin position="141"/>
        <end position="172"/>
    </location>
</feature>
<comment type="subcellular location">
    <subcellularLocation>
        <location evidence="1">Membrane</location>
        <topology evidence="1">Multi-pass membrane protein</topology>
    </subcellularLocation>
</comment>
<dbReference type="OrthoDB" id="3026777at2759"/>
<proteinExistence type="predicted"/>
<feature type="transmembrane region" description="Helical" evidence="6">
    <location>
        <begin position="21"/>
        <end position="41"/>
    </location>
</feature>
<feature type="transmembrane region" description="Helical" evidence="6">
    <location>
        <begin position="492"/>
        <end position="513"/>
    </location>
</feature>
<dbReference type="InterPro" id="IPR011701">
    <property type="entry name" value="MFS"/>
</dbReference>
<reference evidence="7" key="1">
    <citation type="submission" date="2021-01" db="UniProtKB">
        <authorList>
            <consortium name="EnsemblMetazoa"/>
        </authorList>
    </citation>
    <scope>IDENTIFICATION</scope>
</reference>
<evidence type="ECO:0000256" key="4">
    <source>
        <dbReference type="ARBA" id="ARBA00023136"/>
    </source>
</evidence>
<dbReference type="Gene3D" id="1.20.1250.20">
    <property type="entry name" value="MFS general substrate transporter like domains"/>
    <property type="match status" value="1"/>
</dbReference>
<name>A0A7M5X5I2_9CNID</name>
<evidence type="ECO:0000256" key="2">
    <source>
        <dbReference type="ARBA" id="ARBA00022692"/>
    </source>
</evidence>
<dbReference type="Pfam" id="PF07690">
    <property type="entry name" value="MFS_1"/>
    <property type="match status" value="1"/>
</dbReference>
<dbReference type="AlphaFoldDB" id="A0A7M5X5I2"/>
<keyword evidence="2 6" id="KW-0812">Transmembrane</keyword>